<dbReference type="InterPro" id="IPR057456">
    <property type="entry name" value="Znf_C17orf113"/>
</dbReference>
<accession>A0ABQ9EHF0</accession>
<protein>
    <recommendedName>
        <fullName evidence="2">TTF-type domain-containing protein</fullName>
    </recommendedName>
</protein>
<comment type="caution">
    <text evidence="3">The sequence shown here is derived from an EMBL/GenBank/DDBJ whole genome shotgun (WGS) entry which is preliminary data.</text>
</comment>
<dbReference type="Proteomes" id="UP001217089">
    <property type="component" value="Unassembled WGS sequence"/>
</dbReference>
<dbReference type="SMART" id="SM00597">
    <property type="entry name" value="ZnF_TTF"/>
    <property type="match status" value="1"/>
</dbReference>
<feature type="domain" description="TTF-type" evidence="2">
    <location>
        <begin position="382"/>
        <end position="471"/>
    </location>
</feature>
<feature type="region of interest" description="Disordered" evidence="1">
    <location>
        <begin position="359"/>
        <end position="382"/>
    </location>
</feature>
<dbReference type="InterPro" id="IPR012337">
    <property type="entry name" value="RNaseH-like_sf"/>
</dbReference>
<dbReference type="EMBL" id="JARBDR010000917">
    <property type="protein sequence ID" value="KAJ8303281.1"/>
    <property type="molecule type" value="Genomic_DNA"/>
</dbReference>
<evidence type="ECO:0000256" key="1">
    <source>
        <dbReference type="SAM" id="MobiDB-lite"/>
    </source>
</evidence>
<dbReference type="PANTHER" id="PTHR46880:SF5">
    <property type="entry name" value="DUF4371 DOMAIN-CONTAINING PROTEIN"/>
    <property type="match status" value="1"/>
</dbReference>
<dbReference type="InterPro" id="IPR006580">
    <property type="entry name" value="Znf_TTF"/>
</dbReference>
<feature type="compositionally biased region" description="Basic and acidic residues" evidence="1">
    <location>
        <begin position="359"/>
        <end position="376"/>
    </location>
</feature>
<organism evidence="3 4">
    <name type="scientific">Tegillarca granosa</name>
    <name type="common">Malaysian cockle</name>
    <name type="synonym">Anadara granosa</name>
    <dbReference type="NCBI Taxonomy" id="220873"/>
    <lineage>
        <taxon>Eukaryota</taxon>
        <taxon>Metazoa</taxon>
        <taxon>Spiralia</taxon>
        <taxon>Lophotrochozoa</taxon>
        <taxon>Mollusca</taxon>
        <taxon>Bivalvia</taxon>
        <taxon>Autobranchia</taxon>
        <taxon>Pteriomorphia</taxon>
        <taxon>Arcoida</taxon>
        <taxon>Arcoidea</taxon>
        <taxon>Arcidae</taxon>
        <taxon>Tegillarca</taxon>
    </lineage>
</organism>
<sequence>MEKFEISSKHYIIWLDIPELLCVTMGDNCLISPYYHTYMIASCSTRDDMRGYFMYIETVSDVPTTRHEKSLSATQKTRKEEITGTSIKENLEELLEYLGKYEKEVTHIDQTQNNCAKLESILTESLSGIKKILSSPKSLILKTVKKVNGDNYMCLKMRRLHLRNNILKIPQHKLMRERLGKSTIKSNKTMIIFNSPKYAASFGHSVLSKETLFHRSLADERDSQLQPCCLPPYRYHQAHASPFSSVSYVVTSGEHDPVGTINSTRGKEVLSLCFLVPPFSSAKSSSRIRRINLRSPNVRVGKSSLTSLGLKALHVAGQTQQKRKYLALLPVKGSVSMSYSEVFIVARFTSLYTIRAHNENSERSETDSKSDQDESKPGQSMKSRSFSEAWLSKFPWLIYEDCAMKCDICVKTHQSNPFVTGCKNFRTSTLTRHESSKSHTTALKNLQLQIHFKKCVENAEKVAENYQNSDGQTKRHIVQLKTVYCMAKCGISARNFGNSMQLQQENGCKFADDYFVKPETVTEMETVLGDQIEKDLICDILDCPYIGIMLDETCDITVEKKLVVYIRYIKNGEATVSYLGNKKVTDCTAGCLKVALFEFLESKDVIKNNDYSSLMWLGTDGASVMVGCRNGLGVKMKTEYNNKLVQVHCVAHRLNLAASQVSTGIPYMEDYKRYIQLLYKFYSDSSVRYDKLRELQTLLHGKVKQVPEGTSVRWLSVESAVKMISITALPIDILTVIGILSLTFQQDIVNLSSIRRNVDATVSTLRTMVQHSDTVEQVLQDQHSDTVEQVLQELGAQRADQLYHNIKIQENQNLRERFNCVRRRYLDQLIENMNTRFPNDDLNLLQCFDKLFNPRRFPNTQLNVAAHGFEHLNKLCEFYQDVIDVNRCKGQF</sequence>
<evidence type="ECO:0000313" key="3">
    <source>
        <dbReference type="EMBL" id="KAJ8303281.1"/>
    </source>
</evidence>
<evidence type="ECO:0000313" key="4">
    <source>
        <dbReference type="Proteomes" id="UP001217089"/>
    </source>
</evidence>
<dbReference type="SUPFAM" id="SSF53098">
    <property type="entry name" value="Ribonuclease H-like"/>
    <property type="match status" value="1"/>
</dbReference>
<dbReference type="PANTHER" id="PTHR46880">
    <property type="entry name" value="RAS-ASSOCIATING DOMAIN-CONTAINING PROTEIN"/>
    <property type="match status" value="1"/>
</dbReference>
<proteinExistence type="predicted"/>
<keyword evidence="4" id="KW-1185">Reference proteome</keyword>
<name>A0ABQ9EHF0_TEGGR</name>
<gene>
    <name evidence="3" type="ORF">KUTeg_019677</name>
</gene>
<dbReference type="Pfam" id="PF25431">
    <property type="entry name" value="zf-C17orf113"/>
    <property type="match status" value="1"/>
</dbReference>
<reference evidence="3 4" key="1">
    <citation type="submission" date="2022-12" db="EMBL/GenBank/DDBJ databases">
        <title>Chromosome-level genome of Tegillarca granosa.</title>
        <authorList>
            <person name="Kim J."/>
        </authorList>
    </citation>
    <scope>NUCLEOTIDE SEQUENCE [LARGE SCALE GENOMIC DNA]</scope>
    <source>
        <strain evidence="3">Teg-2019</strain>
        <tissue evidence="3">Adductor muscle</tissue>
    </source>
</reference>
<evidence type="ECO:0000259" key="2">
    <source>
        <dbReference type="SMART" id="SM00597"/>
    </source>
</evidence>